<feature type="region of interest" description="Disordered" evidence="1">
    <location>
        <begin position="1"/>
        <end position="29"/>
    </location>
</feature>
<dbReference type="SMART" id="SM00028">
    <property type="entry name" value="TPR"/>
    <property type="match status" value="3"/>
</dbReference>
<dbReference type="AlphaFoldDB" id="A0A1Y2EPD4"/>
<evidence type="ECO:0000313" key="2">
    <source>
        <dbReference type="EMBL" id="ORY73443.1"/>
    </source>
</evidence>
<evidence type="ECO:0008006" key="4">
    <source>
        <dbReference type="Google" id="ProtNLM"/>
    </source>
</evidence>
<accession>A0A1Y2EPD4</accession>
<reference evidence="2 3" key="1">
    <citation type="submission" date="2016-07" db="EMBL/GenBank/DDBJ databases">
        <title>Pervasive Adenine N6-methylation of Active Genes in Fungi.</title>
        <authorList>
            <consortium name="DOE Joint Genome Institute"/>
            <person name="Mondo S.J."/>
            <person name="Dannebaum R.O."/>
            <person name="Kuo R.C."/>
            <person name="Labutti K."/>
            <person name="Haridas S."/>
            <person name="Kuo A."/>
            <person name="Salamov A."/>
            <person name="Ahrendt S.R."/>
            <person name="Lipzen A."/>
            <person name="Sullivan W."/>
            <person name="Andreopoulos W.B."/>
            <person name="Clum A."/>
            <person name="Lindquist E."/>
            <person name="Daum C."/>
            <person name="Ramamoorthy G.K."/>
            <person name="Gryganskyi A."/>
            <person name="Culley D."/>
            <person name="Magnuson J.K."/>
            <person name="James T.Y."/>
            <person name="O'Malley M.A."/>
            <person name="Stajich J.E."/>
            <person name="Spatafora J.W."/>
            <person name="Visel A."/>
            <person name="Grigoriev I.V."/>
        </authorList>
    </citation>
    <scope>NUCLEOTIDE SEQUENCE [LARGE SCALE GENOMIC DNA]</scope>
    <source>
        <strain evidence="2 3">62-1032</strain>
    </source>
</reference>
<dbReference type="Gene3D" id="1.25.40.10">
    <property type="entry name" value="Tetratricopeptide repeat domain"/>
    <property type="match status" value="2"/>
</dbReference>
<name>A0A1Y2EPD4_9BASI</name>
<gene>
    <name evidence="2" type="ORF">BCR35DRAFT_307195</name>
</gene>
<dbReference type="STRING" id="106004.A0A1Y2EPD4"/>
<dbReference type="FunCoup" id="A0A1Y2EPD4">
    <property type="interactions" value="70"/>
</dbReference>
<dbReference type="EMBL" id="MCGR01000046">
    <property type="protein sequence ID" value="ORY73443.1"/>
    <property type="molecule type" value="Genomic_DNA"/>
</dbReference>
<sequence>MGRIKKPSKSSGQRRAPKAEAAAPPPPPTMQELLVKAAQLIASLQYEEAKQATLQALEMAVEKEDTKLCTDSLEILGTVELELGELDQAREHFLLSIEHSSALEDPSPAPHLYLAQLSSPEESLVHFTNALKILQARITAIEQAKLGGDGGDGNEEDLEEEEELRRSASRALVGMTELYLTDLCFDPEAEQNCEKHLALAATIDPTDPEVYQTLASVRMSQERPDDAKKAAVQGWELWRDLGADSEHYPPASARLNLAKLLLELSMHAEALEILQRLENEDDEDSEVWYLSGWAWWLLGESRPEEAPSTDEEESRGECWSEGKLCLENYMRLNDLEPENSDPEQLAHVKELLEKLEKLGVVASAGREEEGEGPWEDEETDDEEEENAMEE</sequence>
<dbReference type="SUPFAM" id="SSF48452">
    <property type="entry name" value="TPR-like"/>
    <property type="match status" value="2"/>
</dbReference>
<feature type="region of interest" description="Disordered" evidence="1">
    <location>
        <begin position="359"/>
        <end position="390"/>
    </location>
</feature>
<dbReference type="OrthoDB" id="1914839at2759"/>
<evidence type="ECO:0000256" key="1">
    <source>
        <dbReference type="SAM" id="MobiDB-lite"/>
    </source>
</evidence>
<organism evidence="2 3">
    <name type="scientific">Leucosporidium creatinivorum</name>
    <dbReference type="NCBI Taxonomy" id="106004"/>
    <lineage>
        <taxon>Eukaryota</taxon>
        <taxon>Fungi</taxon>
        <taxon>Dikarya</taxon>
        <taxon>Basidiomycota</taxon>
        <taxon>Pucciniomycotina</taxon>
        <taxon>Microbotryomycetes</taxon>
        <taxon>Leucosporidiales</taxon>
        <taxon>Leucosporidium</taxon>
    </lineage>
</organism>
<dbReference type="InterPro" id="IPR019734">
    <property type="entry name" value="TPR_rpt"/>
</dbReference>
<dbReference type="InParanoid" id="A0A1Y2EPD4"/>
<keyword evidence="3" id="KW-1185">Reference proteome</keyword>
<evidence type="ECO:0000313" key="3">
    <source>
        <dbReference type="Proteomes" id="UP000193467"/>
    </source>
</evidence>
<dbReference type="Proteomes" id="UP000193467">
    <property type="component" value="Unassembled WGS sequence"/>
</dbReference>
<comment type="caution">
    <text evidence="2">The sequence shown here is derived from an EMBL/GenBank/DDBJ whole genome shotgun (WGS) entry which is preliminary data.</text>
</comment>
<feature type="compositionally biased region" description="Acidic residues" evidence="1">
    <location>
        <begin position="368"/>
        <end position="390"/>
    </location>
</feature>
<dbReference type="InterPro" id="IPR011990">
    <property type="entry name" value="TPR-like_helical_dom_sf"/>
</dbReference>
<proteinExistence type="predicted"/>
<protein>
    <recommendedName>
        <fullName evidence="4">TPR domain-containing protein</fullName>
    </recommendedName>
</protein>
<dbReference type="CDD" id="cd24142">
    <property type="entry name" value="ACL4-like"/>
    <property type="match status" value="1"/>
</dbReference>